<dbReference type="Proteomes" id="UP001148018">
    <property type="component" value="Unassembled WGS sequence"/>
</dbReference>
<dbReference type="InterPro" id="IPR043136">
    <property type="entry name" value="B30.2/SPRY_sf"/>
</dbReference>
<protein>
    <submittedName>
        <fullName evidence="6">Uncharacterized protein</fullName>
    </submittedName>
</protein>
<dbReference type="InterPro" id="IPR013320">
    <property type="entry name" value="ConA-like_dom_sf"/>
</dbReference>
<dbReference type="InterPro" id="IPR006574">
    <property type="entry name" value="PRY"/>
</dbReference>
<dbReference type="OrthoDB" id="6105938at2759"/>
<dbReference type="InterPro" id="IPR001870">
    <property type="entry name" value="B30.2/SPRY"/>
</dbReference>
<dbReference type="SUPFAM" id="SSF57845">
    <property type="entry name" value="B-box zinc-binding domain"/>
    <property type="match status" value="1"/>
</dbReference>
<evidence type="ECO:0000259" key="4">
    <source>
        <dbReference type="PROSITE" id="PS50119"/>
    </source>
</evidence>
<dbReference type="PRINTS" id="PR01407">
    <property type="entry name" value="BUTYPHLNCDUF"/>
</dbReference>
<evidence type="ECO:0000256" key="3">
    <source>
        <dbReference type="PROSITE-ProRule" id="PRU00024"/>
    </source>
</evidence>
<comment type="caution">
    <text evidence="6">The sequence shown here is derived from an EMBL/GenBank/DDBJ whole genome shotgun (WGS) entry which is preliminary data.</text>
</comment>
<dbReference type="Pfam" id="PF00643">
    <property type="entry name" value="zf-B_box"/>
    <property type="match status" value="1"/>
</dbReference>
<name>A0A9Q0EW91_9TELE</name>
<evidence type="ECO:0000256" key="2">
    <source>
        <dbReference type="ARBA" id="ARBA00022833"/>
    </source>
</evidence>
<sequence>MDQKRSQTIQSLTALKKAPGALPLPCGHRLCGACMELSGGARGEMGHGGCTVCYGTRLMDSVLRTLLEVLFNGQPRRPAGFAAHGGAVEGDGEAAVEAGDSGLRNVLEDGCWRHGRPLTMFCLEEEEPLCEECVEEEHDHHHCCPLQEAVVACKRELHSSLRSIREQLETLTSMRDTCQETAAYVKSQFERTSQVLREEFEKMHQFLRDREAVARMEKIADGVEALTDALRETEDTMGLDNHVFLKNYKTASERAGHRVAEPEEEEGSLLDVAKHQGCLHYHVWGKMLDTIQYVPVTLDPNTASAWLSVSTDLASVCVREEEQQTLPVPDNRERFEHLRAVLGSEGFDAGRHSWEVEVGDNTCWSLGVATENISSRKDSRWGPGLEHSEAGPGVGELWAVSLSDGQYRAFPSDRASIVLRRRPHIVKVQLDWERGWLTLSDAGDNSLIYRFKQQWSGTLRPYLSTTCAKHPLSIVARKVTVSAE</sequence>
<dbReference type="Pfam" id="PF00622">
    <property type="entry name" value="SPRY"/>
    <property type="match status" value="1"/>
</dbReference>
<evidence type="ECO:0000313" key="6">
    <source>
        <dbReference type="EMBL" id="KAJ3612920.1"/>
    </source>
</evidence>
<dbReference type="EMBL" id="JANIIK010000035">
    <property type="protein sequence ID" value="KAJ3612920.1"/>
    <property type="molecule type" value="Genomic_DNA"/>
</dbReference>
<dbReference type="SUPFAM" id="SSF49899">
    <property type="entry name" value="Concanavalin A-like lectins/glucanases"/>
    <property type="match status" value="1"/>
</dbReference>
<proteinExistence type="predicted"/>
<feature type="domain" description="B box-type" evidence="4">
    <location>
        <begin position="111"/>
        <end position="146"/>
    </location>
</feature>
<keyword evidence="1 3" id="KW-0863">Zinc-finger</keyword>
<dbReference type="InterPro" id="IPR003879">
    <property type="entry name" value="Butyrophylin_SPRY"/>
</dbReference>
<keyword evidence="2" id="KW-0862">Zinc</keyword>
<dbReference type="PANTHER" id="PTHR24103">
    <property type="entry name" value="E3 UBIQUITIN-PROTEIN LIGASE TRIM"/>
    <property type="match status" value="1"/>
</dbReference>
<evidence type="ECO:0000256" key="1">
    <source>
        <dbReference type="ARBA" id="ARBA00022771"/>
    </source>
</evidence>
<dbReference type="GO" id="GO:0008270">
    <property type="term" value="F:zinc ion binding"/>
    <property type="evidence" value="ECO:0007669"/>
    <property type="project" value="UniProtKB-KW"/>
</dbReference>
<keyword evidence="1 3" id="KW-0479">Metal-binding</keyword>
<dbReference type="SMART" id="SM00589">
    <property type="entry name" value="PRY"/>
    <property type="match status" value="1"/>
</dbReference>
<organism evidence="6 7">
    <name type="scientific">Muraenolepis orangiensis</name>
    <name type="common">Patagonian moray cod</name>
    <dbReference type="NCBI Taxonomy" id="630683"/>
    <lineage>
        <taxon>Eukaryota</taxon>
        <taxon>Metazoa</taxon>
        <taxon>Chordata</taxon>
        <taxon>Craniata</taxon>
        <taxon>Vertebrata</taxon>
        <taxon>Euteleostomi</taxon>
        <taxon>Actinopterygii</taxon>
        <taxon>Neopterygii</taxon>
        <taxon>Teleostei</taxon>
        <taxon>Neoteleostei</taxon>
        <taxon>Acanthomorphata</taxon>
        <taxon>Zeiogadaria</taxon>
        <taxon>Gadariae</taxon>
        <taxon>Gadiformes</taxon>
        <taxon>Muraenolepidoidei</taxon>
        <taxon>Muraenolepididae</taxon>
        <taxon>Muraenolepis</taxon>
    </lineage>
</organism>
<dbReference type="InterPro" id="IPR003877">
    <property type="entry name" value="SPRY_dom"/>
</dbReference>
<evidence type="ECO:0000259" key="5">
    <source>
        <dbReference type="PROSITE" id="PS50188"/>
    </source>
</evidence>
<dbReference type="Gene3D" id="2.60.120.920">
    <property type="match status" value="1"/>
</dbReference>
<dbReference type="InterPro" id="IPR000315">
    <property type="entry name" value="Znf_B-box"/>
</dbReference>
<gene>
    <name evidence="6" type="ORF">NHX12_019177</name>
</gene>
<dbReference type="InterPro" id="IPR050143">
    <property type="entry name" value="TRIM/RBCC"/>
</dbReference>
<evidence type="ECO:0000313" key="7">
    <source>
        <dbReference type="Proteomes" id="UP001148018"/>
    </source>
</evidence>
<dbReference type="Gene3D" id="3.30.160.60">
    <property type="entry name" value="Classic Zinc Finger"/>
    <property type="match status" value="1"/>
</dbReference>
<dbReference type="PROSITE" id="PS50188">
    <property type="entry name" value="B302_SPRY"/>
    <property type="match status" value="1"/>
</dbReference>
<dbReference type="AlphaFoldDB" id="A0A9Q0EW91"/>
<dbReference type="PROSITE" id="PS50119">
    <property type="entry name" value="ZF_BBOX"/>
    <property type="match status" value="1"/>
</dbReference>
<keyword evidence="7" id="KW-1185">Reference proteome</keyword>
<accession>A0A9Q0EW91</accession>
<reference evidence="6" key="1">
    <citation type="submission" date="2022-07" db="EMBL/GenBank/DDBJ databases">
        <title>Chromosome-level genome of Muraenolepis orangiensis.</title>
        <authorList>
            <person name="Kim J."/>
        </authorList>
    </citation>
    <scope>NUCLEOTIDE SEQUENCE</scope>
    <source>
        <strain evidence="6">KU_S4_2022</strain>
        <tissue evidence="6">Muscle</tissue>
    </source>
</reference>
<feature type="domain" description="B30.2/SPRY" evidence="5">
    <location>
        <begin position="276"/>
        <end position="481"/>
    </location>
</feature>
<dbReference type="Pfam" id="PF13765">
    <property type="entry name" value="PRY"/>
    <property type="match status" value="1"/>
</dbReference>